<dbReference type="RefSeq" id="WP_131257253.1">
    <property type="nucleotide sequence ID" value="NZ_JBHSUS010000001.1"/>
</dbReference>
<organism evidence="1 2">
    <name type="scientific">Pseudobowmanella zhangzhouensis</name>
    <dbReference type="NCBI Taxonomy" id="1537679"/>
    <lineage>
        <taxon>Bacteria</taxon>
        <taxon>Pseudomonadati</taxon>
        <taxon>Pseudomonadota</taxon>
        <taxon>Gammaproteobacteria</taxon>
        <taxon>Alteromonadales</taxon>
        <taxon>Alteromonadaceae</taxon>
    </lineage>
</organism>
<dbReference type="Pfam" id="PF07277">
    <property type="entry name" value="SapC"/>
    <property type="match status" value="1"/>
</dbReference>
<accession>A0ABW1XJX8</accession>
<protein>
    <submittedName>
        <fullName evidence="1">SapC family protein</fullName>
    </submittedName>
</protein>
<sequence length="236" mass="26142">MNNATIQALNNVDHKDLKVITHPGAAYGDAVMLSLVVLPEFRHAQSVYPLVFHKNPQTGEFYPVALFGFSDRENLFLHGDQWAAGYVPLYQQRGPFLIGQNNGQQTVHINVDHPRISKDEGEPLFLELGGHAPLLEKVINLLDTLHHGISMNKAFIEALLKHELIESFSLDVSLNNGQKHQLLGFYTINEDKLNGLDGAALGELSAAGHLEPIYMMLASQAQFSNLLAMKNRQAQA</sequence>
<proteinExistence type="predicted"/>
<comment type="caution">
    <text evidence="1">The sequence shown here is derived from an EMBL/GenBank/DDBJ whole genome shotgun (WGS) entry which is preliminary data.</text>
</comment>
<dbReference type="InterPro" id="IPR010836">
    <property type="entry name" value="SapC"/>
</dbReference>
<dbReference type="Proteomes" id="UP001596364">
    <property type="component" value="Unassembled WGS sequence"/>
</dbReference>
<name>A0ABW1XJX8_9ALTE</name>
<gene>
    <name evidence="1" type="ORF">ACFP85_04755</name>
</gene>
<keyword evidence="2" id="KW-1185">Reference proteome</keyword>
<evidence type="ECO:0000313" key="1">
    <source>
        <dbReference type="EMBL" id="MFC6439457.1"/>
    </source>
</evidence>
<reference evidence="2" key="1">
    <citation type="journal article" date="2019" name="Int. J. Syst. Evol. Microbiol.">
        <title>The Global Catalogue of Microorganisms (GCM) 10K type strain sequencing project: providing services to taxonomists for standard genome sequencing and annotation.</title>
        <authorList>
            <consortium name="The Broad Institute Genomics Platform"/>
            <consortium name="The Broad Institute Genome Sequencing Center for Infectious Disease"/>
            <person name="Wu L."/>
            <person name="Ma J."/>
        </authorList>
    </citation>
    <scope>NUCLEOTIDE SEQUENCE [LARGE SCALE GENOMIC DNA]</scope>
    <source>
        <strain evidence="2">CGMCC 1.16031</strain>
    </source>
</reference>
<evidence type="ECO:0000313" key="2">
    <source>
        <dbReference type="Proteomes" id="UP001596364"/>
    </source>
</evidence>
<dbReference type="EMBL" id="JBHSUS010000001">
    <property type="protein sequence ID" value="MFC6439457.1"/>
    <property type="molecule type" value="Genomic_DNA"/>
</dbReference>